<dbReference type="EMBL" id="KU726251">
    <property type="protein sequence ID" value="AMR59857.1"/>
    <property type="molecule type" value="Genomic_DNA"/>
</dbReference>
<dbReference type="Pfam" id="PF16473">
    <property type="entry name" value="Rv2179c-like"/>
    <property type="match status" value="1"/>
</dbReference>
<proteinExistence type="predicted"/>
<reference evidence="2 3" key="1">
    <citation type="submission" date="2016-02" db="EMBL/GenBank/DDBJ databases">
        <title>Complete genome sequence of a polyvalent bacteriophage, SEGD1, simultaneously inhibiting both Salmonella enterica and Escherichia coli O157:H7.</title>
        <authorList>
            <person name="Fan J."/>
            <person name="Ma J."/>
        </authorList>
    </citation>
    <scope>NUCLEOTIDE SEQUENCE [LARGE SCALE GENOMIC DNA]</scope>
</reference>
<evidence type="ECO:0000259" key="1">
    <source>
        <dbReference type="Pfam" id="PF16473"/>
    </source>
</evidence>
<dbReference type="InterPro" id="IPR036397">
    <property type="entry name" value="RNaseH_sf"/>
</dbReference>
<evidence type="ECO:0000313" key="3">
    <source>
        <dbReference type="Proteomes" id="UP000223976"/>
    </source>
</evidence>
<organism evidence="2 3">
    <name type="scientific">Enterobacteria phage SEGD1</name>
    <dbReference type="NCBI Taxonomy" id="1805456"/>
    <lineage>
        <taxon>Viruses</taxon>
        <taxon>Duplodnaviria</taxon>
        <taxon>Heunggongvirae</taxon>
        <taxon>Uroviricota</taxon>
        <taxon>Caudoviricetes</taxon>
        <taxon>Chimalliviridae</taxon>
        <taxon>Seoulvirus</taxon>
        <taxon>Seoulvirus SPN3US</taxon>
    </lineage>
</organism>
<dbReference type="Gene3D" id="3.30.420.10">
    <property type="entry name" value="Ribonuclease H-like superfamily/Ribonuclease H"/>
    <property type="match status" value="1"/>
</dbReference>
<dbReference type="Proteomes" id="UP000223976">
    <property type="component" value="Segment"/>
</dbReference>
<dbReference type="GO" id="GO:0003676">
    <property type="term" value="F:nucleic acid binding"/>
    <property type="evidence" value="ECO:0007669"/>
    <property type="project" value="InterPro"/>
</dbReference>
<evidence type="ECO:0000313" key="2">
    <source>
        <dbReference type="EMBL" id="AMR59857.1"/>
    </source>
</evidence>
<gene>
    <name evidence="2" type="ORF">SEGD1_210</name>
</gene>
<feature type="domain" description="3'-5' exoribonuclease Rv2179c-like" evidence="1">
    <location>
        <begin position="18"/>
        <end position="197"/>
    </location>
</feature>
<dbReference type="InterPro" id="IPR033390">
    <property type="entry name" value="Rv2179c-like"/>
</dbReference>
<name>A0A142IIR9_9CAUD</name>
<accession>A0A142IIR9</accession>
<sequence length="252" mass="28693">MTYPKILPVLTPTVVVGTDLETLALRPDAYILTLANVAFDVPTMKMIGSCYHKIDPNDAKAKEIFYIDPQTVGYWEGKGDPEYAPSEKARIEAFSGTTPLPEALWAAKKWLDDLGNVKMVITMRGPDFDAPILMNAFAQCDIPPGKYRKFSILDSDRTAERIAYAFGLEPNWHAEAHHWTRGKEAYEHNANFDAAKEAYSTARIYHLALVARTYGFERMLEATAKCAQVNTFHRSCEENNERRRRSGYLYRW</sequence>
<protein>
    <submittedName>
        <fullName evidence="2">Putative endodeoxyribonuclease</fullName>
    </submittedName>
</protein>